<dbReference type="InterPro" id="IPR019068">
    <property type="entry name" value="Restrct_endonuc_II_MjaI"/>
</dbReference>
<comment type="caution">
    <text evidence="1">The sequence shown here is derived from an EMBL/GenBank/DDBJ whole genome shotgun (WGS) entry which is preliminary data.</text>
</comment>
<dbReference type="GO" id="GO:0009036">
    <property type="term" value="F:type II site-specific deoxyribonuclease activity"/>
    <property type="evidence" value="ECO:0007669"/>
    <property type="project" value="InterPro"/>
</dbReference>
<sequence>MQLQKLNLPKYLYSFINKANDISKATSAKKIGHLHVYYDQKKFRSLNEWKNWYNKKHPKAIKEAVNTIYNVMKEGIGGTPRRNLKKYIRIFVEDLVYNRTFTGLKIQEAILTKMAEMKNKKYKWSSGKEDLSGIDGYIGSIPVSIKPDSSEMKKRAGTKRMDYSINEKELTLSFTFSL</sequence>
<proteinExistence type="predicted"/>
<name>A0A0F8YVK5_9ZZZZ</name>
<accession>A0A0F8YVK5</accession>
<dbReference type="GO" id="GO:0009307">
    <property type="term" value="P:DNA restriction-modification system"/>
    <property type="evidence" value="ECO:0007669"/>
    <property type="project" value="InterPro"/>
</dbReference>
<dbReference type="Pfam" id="PF09568">
    <property type="entry name" value="RE_MjaI"/>
    <property type="match status" value="1"/>
</dbReference>
<dbReference type="AlphaFoldDB" id="A0A0F8YVK5"/>
<evidence type="ECO:0000313" key="1">
    <source>
        <dbReference type="EMBL" id="KKK85438.1"/>
    </source>
</evidence>
<dbReference type="EMBL" id="LAZR01051312">
    <property type="protein sequence ID" value="KKK85438.1"/>
    <property type="molecule type" value="Genomic_DNA"/>
</dbReference>
<protein>
    <submittedName>
        <fullName evidence="1">Uncharacterized protein</fullName>
    </submittedName>
</protein>
<gene>
    <name evidence="1" type="ORF">LCGC14_2773310</name>
</gene>
<reference evidence="1" key="1">
    <citation type="journal article" date="2015" name="Nature">
        <title>Complex archaea that bridge the gap between prokaryotes and eukaryotes.</title>
        <authorList>
            <person name="Spang A."/>
            <person name="Saw J.H."/>
            <person name="Jorgensen S.L."/>
            <person name="Zaremba-Niedzwiedzka K."/>
            <person name="Martijn J."/>
            <person name="Lind A.E."/>
            <person name="van Eijk R."/>
            <person name="Schleper C."/>
            <person name="Guy L."/>
            <person name="Ettema T.J."/>
        </authorList>
    </citation>
    <scope>NUCLEOTIDE SEQUENCE</scope>
</reference>
<organism evidence="1">
    <name type="scientific">marine sediment metagenome</name>
    <dbReference type="NCBI Taxonomy" id="412755"/>
    <lineage>
        <taxon>unclassified sequences</taxon>
        <taxon>metagenomes</taxon>
        <taxon>ecological metagenomes</taxon>
    </lineage>
</organism>
<dbReference type="GO" id="GO:0003677">
    <property type="term" value="F:DNA binding"/>
    <property type="evidence" value="ECO:0007669"/>
    <property type="project" value="InterPro"/>
</dbReference>